<evidence type="ECO:0000256" key="4">
    <source>
        <dbReference type="ARBA" id="ARBA00022452"/>
    </source>
</evidence>
<reference evidence="15 16" key="1">
    <citation type="submission" date="2014-11" db="EMBL/GenBank/DDBJ databases">
        <authorList>
            <person name="Diene M.Seydina."/>
        </authorList>
    </citation>
    <scope>NUCLEOTIDE SEQUENCE [LARGE SCALE GENOMIC DNA]</scope>
    <source>
        <strain evidence="15 16">Neisseria meningitidis CHUV</strain>
    </source>
</reference>
<dbReference type="GO" id="GO:0015344">
    <property type="term" value="F:siderophore uptake transmembrane transporter activity"/>
    <property type="evidence" value="ECO:0007669"/>
    <property type="project" value="TreeGrafter"/>
</dbReference>
<keyword evidence="7 10" id="KW-0472">Membrane</keyword>
<feature type="chain" id="PRO_5005223016" evidence="12">
    <location>
        <begin position="25"/>
        <end position="1029"/>
    </location>
</feature>
<dbReference type="PANTHER" id="PTHR32552">
    <property type="entry name" value="FERRICHROME IRON RECEPTOR-RELATED"/>
    <property type="match status" value="1"/>
</dbReference>
<proteinExistence type="inferred from homology"/>
<evidence type="ECO:0000313" key="15">
    <source>
        <dbReference type="EMBL" id="CRZ00318.1"/>
    </source>
</evidence>
<comment type="similarity">
    <text evidence="2 10 11">Belongs to the TonB-dependent receptor family.</text>
</comment>
<evidence type="ECO:0000256" key="10">
    <source>
        <dbReference type="PROSITE-ProRule" id="PRU01360"/>
    </source>
</evidence>
<keyword evidence="3 10" id="KW-0813">Transport</keyword>
<evidence type="ECO:0000256" key="8">
    <source>
        <dbReference type="ARBA" id="ARBA00023170"/>
    </source>
</evidence>
<dbReference type="Proteomes" id="UP000182715">
    <property type="component" value="Unassembled WGS sequence"/>
</dbReference>
<evidence type="ECO:0000313" key="16">
    <source>
        <dbReference type="Proteomes" id="UP000182715"/>
    </source>
</evidence>
<dbReference type="InterPro" id="IPR000531">
    <property type="entry name" value="Beta-barrel_TonB"/>
</dbReference>
<evidence type="ECO:0000256" key="12">
    <source>
        <dbReference type="SAM" id="SignalP"/>
    </source>
</evidence>
<dbReference type="InterPro" id="IPR012910">
    <property type="entry name" value="Plug_dom"/>
</dbReference>
<keyword evidence="9 10" id="KW-0998">Cell outer membrane</keyword>
<dbReference type="InterPro" id="IPR039426">
    <property type="entry name" value="TonB-dep_rcpt-like"/>
</dbReference>
<evidence type="ECO:0000259" key="14">
    <source>
        <dbReference type="Pfam" id="PF07715"/>
    </source>
</evidence>
<evidence type="ECO:0000256" key="7">
    <source>
        <dbReference type="ARBA" id="ARBA00023136"/>
    </source>
</evidence>
<evidence type="ECO:0000259" key="13">
    <source>
        <dbReference type="Pfam" id="PF00593"/>
    </source>
</evidence>
<evidence type="ECO:0000256" key="6">
    <source>
        <dbReference type="ARBA" id="ARBA00023077"/>
    </source>
</evidence>
<dbReference type="Gene3D" id="2.40.170.20">
    <property type="entry name" value="TonB-dependent receptor, beta-barrel domain"/>
    <property type="match status" value="2"/>
</dbReference>
<keyword evidence="12" id="KW-0732">Signal</keyword>
<keyword evidence="6 11" id="KW-0798">TonB box</keyword>
<dbReference type="PANTHER" id="PTHR32552:SF74">
    <property type="entry name" value="HYDROXAMATE SIDEROPHORE RECEPTOR FHUE"/>
    <property type="match status" value="1"/>
</dbReference>
<dbReference type="Pfam" id="PF00593">
    <property type="entry name" value="TonB_dep_Rec_b-barrel"/>
    <property type="match status" value="1"/>
</dbReference>
<organism evidence="15 16">
    <name type="scientific">Neisseria meningitidis serogroup B</name>
    <dbReference type="NCBI Taxonomy" id="491"/>
    <lineage>
        <taxon>Bacteria</taxon>
        <taxon>Pseudomonadati</taxon>
        <taxon>Pseudomonadota</taxon>
        <taxon>Betaproteobacteria</taxon>
        <taxon>Neisseriales</taxon>
        <taxon>Neisseriaceae</taxon>
        <taxon>Neisseria</taxon>
    </lineage>
</organism>
<dbReference type="SUPFAM" id="SSF56935">
    <property type="entry name" value="Porins"/>
    <property type="match status" value="1"/>
</dbReference>
<dbReference type="GO" id="GO:0009279">
    <property type="term" value="C:cell outer membrane"/>
    <property type="evidence" value="ECO:0007669"/>
    <property type="project" value="UniProtKB-SubCell"/>
</dbReference>
<dbReference type="InterPro" id="IPR036942">
    <property type="entry name" value="Beta-barrel_TonB_sf"/>
</dbReference>
<keyword evidence="4 10" id="KW-1134">Transmembrane beta strand</keyword>
<accession>A0A0H5QXM6</accession>
<evidence type="ECO:0000256" key="2">
    <source>
        <dbReference type="ARBA" id="ARBA00009810"/>
    </source>
</evidence>
<protein>
    <submittedName>
        <fullName evidence="15">Outer membrane receptor for ferric coprogen and ferric-rhodotorulic acid</fullName>
    </submittedName>
</protein>
<dbReference type="SMR" id="A0A0H5QXM6"/>
<name>A0A0H5QXM6_NEIMI</name>
<evidence type="ECO:0000256" key="1">
    <source>
        <dbReference type="ARBA" id="ARBA00004571"/>
    </source>
</evidence>
<evidence type="ECO:0000256" key="9">
    <source>
        <dbReference type="ARBA" id="ARBA00023237"/>
    </source>
</evidence>
<dbReference type="AlphaFoldDB" id="A0A0H5QXM6"/>
<feature type="domain" description="TonB-dependent receptor plug" evidence="14">
    <location>
        <begin position="75"/>
        <end position="181"/>
    </location>
</feature>
<comment type="subcellular location">
    <subcellularLocation>
        <location evidence="1 10">Cell outer membrane</location>
        <topology evidence="1 10">Multi-pass membrane protein</topology>
    </subcellularLocation>
</comment>
<dbReference type="Pfam" id="PF07715">
    <property type="entry name" value="Plug"/>
    <property type="match status" value="1"/>
</dbReference>
<feature type="domain" description="TonB-dependent receptor-like beta-barrel" evidence="13">
    <location>
        <begin position="481"/>
        <end position="995"/>
    </location>
</feature>
<evidence type="ECO:0000256" key="5">
    <source>
        <dbReference type="ARBA" id="ARBA00022692"/>
    </source>
</evidence>
<keyword evidence="5 10" id="KW-0812">Transmembrane</keyword>
<evidence type="ECO:0000256" key="11">
    <source>
        <dbReference type="RuleBase" id="RU003357"/>
    </source>
</evidence>
<keyword evidence="8 15" id="KW-0675">Receptor</keyword>
<evidence type="ECO:0000256" key="3">
    <source>
        <dbReference type="ARBA" id="ARBA00022448"/>
    </source>
</evidence>
<dbReference type="InterPro" id="IPR037066">
    <property type="entry name" value="Plug_dom_sf"/>
</dbReference>
<dbReference type="PROSITE" id="PS52016">
    <property type="entry name" value="TONB_DEPENDENT_REC_3"/>
    <property type="match status" value="1"/>
</dbReference>
<sequence>MNQNHFSLKILTVMLLSAYGGSFADGVVPVSDGNTVSLDTVNVRGSHALLGKTEKTRSYTIDRMSTATGMRIAGKDTPQSVSVITRSRLDDKAVHTLEEAMKNTTGVNVVRDSGLQTRFLSRGFYIDQIGEDGMTVNVAGRSGYTAKIDVSPSTDLAVYDHIEVVRGATGLTQSNSEPGGTVNLIRKRPTASFKHTGELTADHRGSRRAVLDVSGSLNKANTLRGRLVGAEEYKKSFKDRVWGRKHMVYGIAEADAGDSSVLTLGGMYQKSREVPDFSGIILPCENQKTAPFSSTPACNRPLQLPRNTYLGEDWSRLSADKYNLFSGFKHVFDNGWQLNAEVSYTKNESDAKVGQFFLKNEYAAGLSGEDAVGFLTEKNEVIPFEPKDKALEKLKAYRDETAKEYRERKDDFVKNRFDNTAFEQYRSRRAAERKAGFDKCMSDPFALDFICQGSWGDPGVDADKAEFVDKALAKEGIFNNAAQRFPNSLYDSSFNRKATANRRYSYMPLRHTKDDRQWGIKLDLTGTYGLFGREHDFFVGYAYGDEKIRSEYLEIYERRYRVRPNTGATHGVYAGSCQEEPDGDLSSPLVRGHKEPDWQAYDEKGNRTVYAEECRNAKKIKTEPKLDAEGKQVYYYDEYSGSRTPVYVDVYELDEKGNKIQETNPDGTPAFTGFSGTVPVWKTVKVADDHVPALYNYAKYLNTNKTHSLTASTRFNVTGRLHLLGGLHYTRYETSQTKDMPVRYGQPASDFQTASSIRADQDHYTAKMQGHKLTPYAGITYDLTPQQSIYGSYTKIFKQQDNVDVSAKTVLPPLVGTNYEVGWKGAFLQGRLNASFALFYLEQKNRTVVDFGYVPGAGGKQGSFQTVAKPIGKVVSRGAEFELSGELNEDWKVFAGYTYNKSRYKNAAEVNAERLAKNSSADPYNFSNFTPVHIFRFGTSFHIPNTGLTVGGGVSAQSGTSSLYNIRQGGYGLIDGFVRYELGKHAKLSLIGTNLNGRTYFENNYNRTRGANNFYGEPRTVSMKLDWQF</sequence>
<feature type="signal peptide" evidence="12">
    <location>
        <begin position="1"/>
        <end position="24"/>
    </location>
</feature>
<dbReference type="Gene3D" id="2.170.130.10">
    <property type="entry name" value="TonB-dependent receptor, plug domain"/>
    <property type="match status" value="1"/>
</dbReference>
<dbReference type="EMBL" id="CVTF01000131">
    <property type="protein sequence ID" value="CRZ00318.1"/>
    <property type="molecule type" value="Genomic_DNA"/>
</dbReference>